<evidence type="ECO:0000256" key="1">
    <source>
        <dbReference type="SAM" id="MobiDB-lite"/>
    </source>
</evidence>
<evidence type="ECO:0000313" key="4">
    <source>
        <dbReference type="EMBL" id="CAF4327645.1"/>
    </source>
</evidence>
<feature type="compositionally biased region" description="Basic and acidic residues" evidence="1">
    <location>
        <begin position="105"/>
        <end position="148"/>
    </location>
</feature>
<dbReference type="InterPro" id="IPR017025">
    <property type="entry name" value="Cancer-assoc_antigen_RCAS1"/>
</dbReference>
<keyword evidence="6" id="KW-1185">Reference proteome</keyword>
<reference evidence="2" key="1">
    <citation type="submission" date="2021-02" db="EMBL/GenBank/DDBJ databases">
        <authorList>
            <person name="Nowell W R."/>
        </authorList>
    </citation>
    <scope>NUCLEOTIDE SEQUENCE</scope>
</reference>
<organism evidence="2 6">
    <name type="scientific">Didymodactylos carnosus</name>
    <dbReference type="NCBI Taxonomy" id="1234261"/>
    <lineage>
        <taxon>Eukaryota</taxon>
        <taxon>Metazoa</taxon>
        <taxon>Spiralia</taxon>
        <taxon>Gnathifera</taxon>
        <taxon>Rotifera</taxon>
        <taxon>Eurotatoria</taxon>
        <taxon>Bdelloidea</taxon>
        <taxon>Philodinida</taxon>
        <taxon>Philodinidae</taxon>
        <taxon>Didymodactylos</taxon>
    </lineage>
</organism>
<evidence type="ECO:0000313" key="6">
    <source>
        <dbReference type="Proteomes" id="UP000663829"/>
    </source>
</evidence>
<dbReference type="EMBL" id="CAJNOQ010021878">
    <property type="protein sequence ID" value="CAF1493120.1"/>
    <property type="molecule type" value="Genomic_DNA"/>
</dbReference>
<dbReference type="Proteomes" id="UP000677228">
    <property type="component" value="Unassembled WGS sequence"/>
</dbReference>
<sequence>TVQTNWDSWGRDDIFRQKKALSSSVSENQEQYFQDMTPTVKKPPMIILKKRETNNISNYNASRLQMMNEPAEFKSGLDEWNEDLNMPATTWDENNLEDLSQEASEALKETRRIEREKKIREHQQRKVEKDSQRSSHKRESLTLNMDER</sequence>
<evidence type="ECO:0000313" key="3">
    <source>
        <dbReference type="EMBL" id="CAF1539470.1"/>
    </source>
</evidence>
<evidence type="ECO:0000313" key="5">
    <source>
        <dbReference type="EMBL" id="CAF4355938.1"/>
    </source>
</evidence>
<protein>
    <submittedName>
        <fullName evidence="2">Uncharacterized protein</fullName>
    </submittedName>
</protein>
<evidence type="ECO:0000313" key="2">
    <source>
        <dbReference type="EMBL" id="CAF1493120.1"/>
    </source>
</evidence>
<dbReference type="EMBL" id="CAJOBA010060957">
    <property type="protein sequence ID" value="CAF4327645.1"/>
    <property type="molecule type" value="Genomic_DNA"/>
</dbReference>
<dbReference type="AlphaFoldDB" id="A0A815SVS4"/>
<proteinExistence type="predicted"/>
<dbReference type="Proteomes" id="UP000681722">
    <property type="component" value="Unassembled WGS sequence"/>
</dbReference>
<dbReference type="Proteomes" id="UP000663829">
    <property type="component" value="Unassembled WGS sequence"/>
</dbReference>
<dbReference type="PANTHER" id="PTHR15208">
    <property type="entry name" value="RECEPTOR-BINDING CANCER ANTIGEN EXPRESSED ON SISO CELLS CANCER ASSOCIATED SURFACE ANTIGEN RCAS1 ESTROGEN RECEPTOR-BINDING FRAGMENT- ASSOCIATED GENE 9 PROTEIN"/>
    <property type="match status" value="1"/>
</dbReference>
<name>A0A815SVS4_9BILA</name>
<dbReference type="GO" id="GO:0030141">
    <property type="term" value="C:secretory granule"/>
    <property type="evidence" value="ECO:0007669"/>
    <property type="project" value="TreeGrafter"/>
</dbReference>
<accession>A0A815SVS4</accession>
<dbReference type="Proteomes" id="UP000682733">
    <property type="component" value="Unassembled WGS sequence"/>
</dbReference>
<dbReference type="EMBL" id="CAJOBC010087375">
    <property type="protein sequence ID" value="CAF4355938.1"/>
    <property type="molecule type" value="Genomic_DNA"/>
</dbReference>
<feature type="region of interest" description="Disordered" evidence="1">
    <location>
        <begin position="92"/>
        <end position="148"/>
    </location>
</feature>
<comment type="caution">
    <text evidence="2">The sequence shown here is derived from an EMBL/GenBank/DDBJ whole genome shotgun (WGS) entry which is preliminary data.</text>
</comment>
<dbReference type="OrthoDB" id="10017216at2759"/>
<dbReference type="EMBL" id="CAJNOK010038641">
    <property type="protein sequence ID" value="CAF1539470.1"/>
    <property type="molecule type" value="Genomic_DNA"/>
</dbReference>
<gene>
    <name evidence="2" type="ORF">GPM918_LOCUS36349</name>
    <name evidence="3" type="ORF">OVA965_LOCUS38696</name>
    <name evidence="5" type="ORF">SRO942_LOCUS37082</name>
    <name evidence="4" type="ORF">TMI583_LOCUS39907</name>
</gene>
<dbReference type="PANTHER" id="PTHR15208:SF2">
    <property type="entry name" value="RECEPTOR-BINDING CANCER ANTIGEN EXPRESSED ON SISO CELLS"/>
    <property type="match status" value="1"/>
</dbReference>
<feature type="non-terminal residue" evidence="2">
    <location>
        <position position="1"/>
    </location>
</feature>